<dbReference type="Gene3D" id="1.10.287.610">
    <property type="entry name" value="Helix hairpin bin"/>
    <property type="match status" value="1"/>
</dbReference>
<dbReference type="EMBL" id="UINC01000976">
    <property type="protein sequence ID" value="SUZ66143.1"/>
    <property type="molecule type" value="Genomic_DNA"/>
</dbReference>
<protein>
    <submittedName>
        <fullName evidence="1">Uncharacterized protein</fullName>
    </submittedName>
</protein>
<organism evidence="1">
    <name type="scientific">marine metagenome</name>
    <dbReference type="NCBI Taxonomy" id="408172"/>
    <lineage>
        <taxon>unclassified sequences</taxon>
        <taxon>metagenomes</taxon>
        <taxon>ecological metagenomes</taxon>
    </lineage>
</organism>
<dbReference type="Pfam" id="PF22745">
    <property type="entry name" value="Nlig-Ia"/>
    <property type="match status" value="1"/>
</dbReference>
<dbReference type="SUPFAM" id="SSF56091">
    <property type="entry name" value="DNA ligase/mRNA capping enzyme, catalytic domain"/>
    <property type="match status" value="1"/>
</dbReference>
<sequence length="109" mass="12684">MSELIQQKIRQYLVHSFLYYQLDESIISDRHYDEICAEVLQLMETYTGSSLLPYQELVKKSLSEDASGFSLKKYPVEIISSALHLLYQHNAVKSMTFDTFLTRFGYSLS</sequence>
<evidence type="ECO:0000313" key="1">
    <source>
        <dbReference type="EMBL" id="SUZ66143.1"/>
    </source>
</evidence>
<name>A0A381PL26_9ZZZZ</name>
<proteinExistence type="predicted"/>
<gene>
    <name evidence="1" type="ORF">METZ01_LOCUS18997</name>
</gene>
<dbReference type="AlphaFoldDB" id="A0A381PL26"/>
<accession>A0A381PL26</accession>
<reference evidence="1" key="1">
    <citation type="submission" date="2018-05" db="EMBL/GenBank/DDBJ databases">
        <authorList>
            <person name="Lanie J.A."/>
            <person name="Ng W.-L."/>
            <person name="Kazmierczak K.M."/>
            <person name="Andrzejewski T.M."/>
            <person name="Davidsen T.M."/>
            <person name="Wayne K.J."/>
            <person name="Tettelin H."/>
            <person name="Glass J.I."/>
            <person name="Rusch D."/>
            <person name="Podicherti R."/>
            <person name="Tsui H.-C.T."/>
            <person name="Winkler M.E."/>
        </authorList>
    </citation>
    <scope>NUCLEOTIDE SEQUENCE</scope>
</reference>